<keyword evidence="4" id="KW-1185">Reference proteome</keyword>
<proteinExistence type="predicted"/>
<dbReference type="GO" id="GO:0016787">
    <property type="term" value="F:hydrolase activity"/>
    <property type="evidence" value="ECO:0007669"/>
    <property type="project" value="UniProtKB-KW"/>
</dbReference>
<dbReference type="Pfam" id="PF00561">
    <property type="entry name" value="Abhydrolase_1"/>
    <property type="match status" value="1"/>
</dbReference>
<name>A0ABP5M1U5_9ACTN</name>
<evidence type="ECO:0000313" key="4">
    <source>
        <dbReference type="Proteomes" id="UP001501020"/>
    </source>
</evidence>
<gene>
    <name evidence="3" type="ORF">GCM10009727_72660</name>
</gene>
<dbReference type="InterPro" id="IPR050266">
    <property type="entry name" value="AB_hydrolase_sf"/>
</dbReference>
<feature type="domain" description="AB hydrolase-1" evidence="2">
    <location>
        <begin position="27"/>
        <end position="249"/>
    </location>
</feature>
<evidence type="ECO:0000313" key="3">
    <source>
        <dbReference type="EMBL" id="GAA2160050.1"/>
    </source>
</evidence>
<reference evidence="4" key="1">
    <citation type="journal article" date="2019" name="Int. J. Syst. Evol. Microbiol.">
        <title>The Global Catalogue of Microorganisms (GCM) 10K type strain sequencing project: providing services to taxonomists for standard genome sequencing and annotation.</title>
        <authorList>
            <consortium name="The Broad Institute Genomics Platform"/>
            <consortium name="The Broad Institute Genome Sequencing Center for Infectious Disease"/>
            <person name="Wu L."/>
            <person name="Ma J."/>
        </authorList>
    </citation>
    <scope>NUCLEOTIDE SEQUENCE [LARGE SCALE GENOMIC DNA]</scope>
    <source>
        <strain evidence="4">JCM 13850</strain>
    </source>
</reference>
<keyword evidence="1 3" id="KW-0378">Hydrolase</keyword>
<evidence type="ECO:0000259" key="2">
    <source>
        <dbReference type="Pfam" id="PF00561"/>
    </source>
</evidence>
<evidence type="ECO:0000256" key="1">
    <source>
        <dbReference type="ARBA" id="ARBA00022801"/>
    </source>
</evidence>
<dbReference type="RefSeq" id="WP_344278134.1">
    <property type="nucleotide sequence ID" value="NZ_BAAAMR010000089.1"/>
</dbReference>
<sequence length="276" mass="29260">MKKMDMRQVNVSGGSLPVWVQDGEPTALVFLHYWGGSHRTFASVIDRLASGCAVVSYDHRGWGAARGLPGPYGIGQLADDALDVVRGLGLSRYVLVGHSMGGKVAQLVASRRPDGLAGLVLVAPAPPRPTVDAQAADALSHAYDSRATVGDALQHVLTHRPLPADLREQVLADSLAAGDDARLAWPRHGITEDITAAAGAIDVPVLVLAGRHDRVDPPASLEADLLPVVPGARMTVIEDTGHLSPLEAPGDLADQIDRFTAGRRSVPRRPRRRVAR</sequence>
<dbReference type="SUPFAM" id="SSF53474">
    <property type="entry name" value="alpha/beta-Hydrolases"/>
    <property type="match status" value="1"/>
</dbReference>
<dbReference type="EMBL" id="BAAAMR010000089">
    <property type="protein sequence ID" value="GAA2160050.1"/>
    <property type="molecule type" value="Genomic_DNA"/>
</dbReference>
<accession>A0ABP5M1U5</accession>
<dbReference type="Proteomes" id="UP001501020">
    <property type="component" value="Unassembled WGS sequence"/>
</dbReference>
<dbReference type="PANTHER" id="PTHR43798:SF31">
    <property type="entry name" value="AB HYDROLASE SUPERFAMILY PROTEIN YCLE"/>
    <property type="match status" value="1"/>
</dbReference>
<dbReference type="Gene3D" id="3.40.50.1820">
    <property type="entry name" value="alpha/beta hydrolase"/>
    <property type="match status" value="1"/>
</dbReference>
<dbReference type="PANTHER" id="PTHR43798">
    <property type="entry name" value="MONOACYLGLYCEROL LIPASE"/>
    <property type="match status" value="1"/>
</dbReference>
<dbReference type="InterPro" id="IPR029058">
    <property type="entry name" value="AB_hydrolase_fold"/>
</dbReference>
<dbReference type="PRINTS" id="PR00111">
    <property type="entry name" value="ABHYDROLASE"/>
</dbReference>
<organism evidence="3 4">
    <name type="scientific">Actinomadura napierensis</name>
    <dbReference type="NCBI Taxonomy" id="267854"/>
    <lineage>
        <taxon>Bacteria</taxon>
        <taxon>Bacillati</taxon>
        <taxon>Actinomycetota</taxon>
        <taxon>Actinomycetes</taxon>
        <taxon>Streptosporangiales</taxon>
        <taxon>Thermomonosporaceae</taxon>
        <taxon>Actinomadura</taxon>
    </lineage>
</organism>
<dbReference type="InterPro" id="IPR000073">
    <property type="entry name" value="AB_hydrolase_1"/>
</dbReference>
<comment type="caution">
    <text evidence="3">The sequence shown here is derived from an EMBL/GenBank/DDBJ whole genome shotgun (WGS) entry which is preliminary data.</text>
</comment>
<protein>
    <submittedName>
        <fullName evidence="3">Alpha/beta hydrolase</fullName>
    </submittedName>
</protein>